<dbReference type="PANTHER" id="PTHR42929">
    <property type="entry name" value="INNER MEMBRANE ABC TRANSPORTER PERMEASE PROTEIN YDCU-RELATED-RELATED"/>
    <property type="match status" value="1"/>
</dbReference>
<dbReference type="PANTHER" id="PTHR42929:SF3">
    <property type="entry name" value="PUTRESCINE TRANSPORT SYSTEM PERMEASE PROTEIN POTH"/>
    <property type="match status" value="1"/>
</dbReference>
<dbReference type="InterPro" id="IPR000515">
    <property type="entry name" value="MetI-like"/>
</dbReference>
<accession>A0A934UZC7</accession>
<keyword evidence="5 8" id="KW-0812">Transmembrane</keyword>
<gene>
    <name evidence="10" type="ORF">CKO21_03910</name>
</gene>
<keyword evidence="11" id="KW-1185">Reference proteome</keyword>
<feature type="domain" description="ABC transmembrane type-1" evidence="9">
    <location>
        <begin position="105"/>
        <end position="311"/>
    </location>
</feature>
<sequence>MTEAATKRASETVLARGRAWVQALAGRLGINGRTGVVALPYAWLFVFFFVPFVIVAKISLAQMILQRPPYTAFLLWPDGQTWPTIQVFWSNYAWLLQDPLYWIAYLNSLKIALISTFFCLLVGYPIAYGIARCAPTVRTLLLLMVILPFWTSFLLRVYAWIGILKQQGLINAALMGLGIIDQPLDILHNDFSVYVGIVYSYLPFMILPLYATLEKLDVSLLEAAEDLGARPIKAFFTVTVPLSLPGILAGSMLVFIPAVGEFVIPALLGGPDTLMIGKILWNEFFSNRDWPVASAVTIVLILVLVIPIVILQRQQVKAQEALE</sequence>
<evidence type="ECO:0000313" key="11">
    <source>
        <dbReference type="Proteomes" id="UP000778970"/>
    </source>
</evidence>
<evidence type="ECO:0000256" key="3">
    <source>
        <dbReference type="ARBA" id="ARBA00022448"/>
    </source>
</evidence>
<organism evidence="10 11">
    <name type="scientific">Rhodovibrio salinarum</name>
    <dbReference type="NCBI Taxonomy" id="1087"/>
    <lineage>
        <taxon>Bacteria</taxon>
        <taxon>Pseudomonadati</taxon>
        <taxon>Pseudomonadota</taxon>
        <taxon>Alphaproteobacteria</taxon>
        <taxon>Rhodospirillales</taxon>
        <taxon>Rhodovibrionaceae</taxon>
        <taxon>Rhodovibrio</taxon>
    </lineage>
</organism>
<dbReference type="Pfam" id="PF00528">
    <property type="entry name" value="BPD_transp_1"/>
    <property type="match status" value="1"/>
</dbReference>
<comment type="similarity">
    <text evidence="2">Belongs to the binding-protein-dependent transport system permease family. CysTW subfamily.</text>
</comment>
<evidence type="ECO:0000256" key="2">
    <source>
        <dbReference type="ARBA" id="ARBA00007069"/>
    </source>
</evidence>
<feature type="transmembrane region" description="Helical" evidence="8">
    <location>
        <begin position="290"/>
        <end position="311"/>
    </location>
</feature>
<protein>
    <submittedName>
        <fullName evidence="10">Putrescine ABC transporter permease PotH</fullName>
    </submittedName>
</protein>
<evidence type="ECO:0000313" key="10">
    <source>
        <dbReference type="EMBL" id="MBK1696386.1"/>
    </source>
</evidence>
<dbReference type="EMBL" id="NRRE01000015">
    <property type="protein sequence ID" value="MBK1696386.1"/>
    <property type="molecule type" value="Genomic_DNA"/>
</dbReference>
<dbReference type="Gene3D" id="1.10.3720.10">
    <property type="entry name" value="MetI-like"/>
    <property type="match status" value="1"/>
</dbReference>
<dbReference type="GO" id="GO:0005886">
    <property type="term" value="C:plasma membrane"/>
    <property type="evidence" value="ECO:0007669"/>
    <property type="project" value="UniProtKB-SubCell"/>
</dbReference>
<dbReference type="CDD" id="cd06261">
    <property type="entry name" value="TM_PBP2"/>
    <property type="match status" value="1"/>
</dbReference>
<name>A0A934UZC7_9PROT</name>
<evidence type="ECO:0000256" key="4">
    <source>
        <dbReference type="ARBA" id="ARBA00022475"/>
    </source>
</evidence>
<reference evidence="10" key="2">
    <citation type="journal article" date="2020" name="Microorganisms">
        <title>Osmotic Adaptation and Compatible Solute Biosynthesis of Phototrophic Bacteria as Revealed from Genome Analyses.</title>
        <authorList>
            <person name="Imhoff J.F."/>
            <person name="Rahn T."/>
            <person name="Kunzel S."/>
            <person name="Keller A."/>
            <person name="Neulinger S.C."/>
        </authorList>
    </citation>
    <scope>NUCLEOTIDE SEQUENCE</scope>
    <source>
        <strain evidence="10">DSM 9154</strain>
    </source>
</reference>
<feature type="transmembrane region" description="Helical" evidence="8">
    <location>
        <begin position="41"/>
        <end position="65"/>
    </location>
</feature>
<dbReference type="SUPFAM" id="SSF161098">
    <property type="entry name" value="MetI-like"/>
    <property type="match status" value="1"/>
</dbReference>
<comment type="subcellular location">
    <subcellularLocation>
        <location evidence="1 8">Cell membrane</location>
        <topology evidence="1 8">Multi-pass membrane protein</topology>
    </subcellularLocation>
</comment>
<evidence type="ECO:0000256" key="5">
    <source>
        <dbReference type="ARBA" id="ARBA00022692"/>
    </source>
</evidence>
<evidence type="ECO:0000259" key="9">
    <source>
        <dbReference type="PROSITE" id="PS50928"/>
    </source>
</evidence>
<keyword evidence="7 8" id="KW-0472">Membrane</keyword>
<keyword evidence="3 8" id="KW-0813">Transport</keyword>
<evidence type="ECO:0000256" key="6">
    <source>
        <dbReference type="ARBA" id="ARBA00022989"/>
    </source>
</evidence>
<dbReference type="GO" id="GO:0055085">
    <property type="term" value="P:transmembrane transport"/>
    <property type="evidence" value="ECO:0007669"/>
    <property type="project" value="InterPro"/>
</dbReference>
<feature type="transmembrane region" description="Helical" evidence="8">
    <location>
        <begin position="140"/>
        <end position="161"/>
    </location>
</feature>
<dbReference type="InterPro" id="IPR035906">
    <property type="entry name" value="MetI-like_sf"/>
</dbReference>
<evidence type="ECO:0000256" key="7">
    <source>
        <dbReference type="ARBA" id="ARBA00023136"/>
    </source>
</evidence>
<feature type="transmembrane region" description="Helical" evidence="8">
    <location>
        <begin position="102"/>
        <end position="128"/>
    </location>
</feature>
<feature type="transmembrane region" description="Helical" evidence="8">
    <location>
        <begin position="191"/>
        <end position="213"/>
    </location>
</feature>
<dbReference type="AlphaFoldDB" id="A0A934UZC7"/>
<evidence type="ECO:0000256" key="1">
    <source>
        <dbReference type="ARBA" id="ARBA00004651"/>
    </source>
</evidence>
<proteinExistence type="inferred from homology"/>
<comment type="caution">
    <text evidence="10">The sequence shown here is derived from an EMBL/GenBank/DDBJ whole genome shotgun (WGS) entry which is preliminary data.</text>
</comment>
<reference evidence="10" key="1">
    <citation type="submission" date="2017-08" db="EMBL/GenBank/DDBJ databases">
        <authorList>
            <person name="Imhoff J.F."/>
            <person name="Rahn T."/>
            <person name="Kuenzel S."/>
            <person name="Neulinger S.C."/>
        </authorList>
    </citation>
    <scope>NUCLEOTIDE SEQUENCE</scope>
    <source>
        <strain evidence="10">DSM 9154</strain>
    </source>
</reference>
<keyword evidence="4" id="KW-1003">Cell membrane</keyword>
<feature type="transmembrane region" description="Helical" evidence="8">
    <location>
        <begin position="234"/>
        <end position="259"/>
    </location>
</feature>
<dbReference type="RefSeq" id="WP_081728450.1">
    <property type="nucleotide sequence ID" value="NZ_NRRE01000015.1"/>
</dbReference>
<keyword evidence="6 8" id="KW-1133">Transmembrane helix</keyword>
<dbReference type="PROSITE" id="PS50928">
    <property type="entry name" value="ABC_TM1"/>
    <property type="match status" value="1"/>
</dbReference>
<evidence type="ECO:0000256" key="8">
    <source>
        <dbReference type="RuleBase" id="RU363032"/>
    </source>
</evidence>
<dbReference type="Proteomes" id="UP000778970">
    <property type="component" value="Unassembled WGS sequence"/>
</dbReference>